<dbReference type="GO" id="GO:0035556">
    <property type="term" value="P:intracellular signal transduction"/>
    <property type="evidence" value="ECO:0007669"/>
    <property type="project" value="InterPro"/>
</dbReference>
<dbReference type="Pfam" id="PF05276">
    <property type="entry name" value="SH3BP5"/>
    <property type="match status" value="1"/>
</dbReference>
<keyword evidence="2" id="KW-0175">Coiled coil</keyword>
<organism evidence="4 5">
    <name type="scientific">Chrysochromulina tobinii</name>
    <dbReference type="NCBI Taxonomy" id="1460289"/>
    <lineage>
        <taxon>Eukaryota</taxon>
        <taxon>Haptista</taxon>
        <taxon>Haptophyta</taxon>
        <taxon>Prymnesiophyceae</taxon>
        <taxon>Prymnesiales</taxon>
        <taxon>Chrysochromulinaceae</taxon>
        <taxon>Chrysochromulina</taxon>
    </lineage>
</organism>
<feature type="non-terminal residue" evidence="4">
    <location>
        <position position="273"/>
    </location>
</feature>
<evidence type="ECO:0000256" key="3">
    <source>
        <dbReference type="SAM" id="MobiDB-lite"/>
    </source>
</evidence>
<dbReference type="AlphaFoldDB" id="A0A0M0JGX4"/>
<evidence type="ECO:0000313" key="4">
    <source>
        <dbReference type="EMBL" id="KOO25463.1"/>
    </source>
</evidence>
<feature type="region of interest" description="Disordered" evidence="3">
    <location>
        <begin position="100"/>
        <end position="119"/>
    </location>
</feature>
<evidence type="ECO:0000256" key="2">
    <source>
        <dbReference type="ARBA" id="ARBA00023054"/>
    </source>
</evidence>
<comment type="caution">
    <text evidence="4">The sequence shown here is derived from an EMBL/GenBank/DDBJ whole genome shotgun (WGS) entry which is preliminary data.</text>
</comment>
<protein>
    <submittedName>
        <fullName evidence="4">Uncharacterized protein</fullName>
    </submittedName>
</protein>
<evidence type="ECO:0000256" key="1">
    <source>
        <dbReference type="ARBA" id="ARBA00007796"/>
    </source>
</evidence>
<name>A0A0M0JGX4_9EUKA</name>
<feature type="compositionally biased region" description="Acidic residues" evidence="3">
    <location>
        <begin position="34"/>
        <end position="52"/>
    </location>
</feature>
<keyword evidence="5" id="KW-1185">Reference proteome</keyword>
<sequence length="273" mass="29953">METSSHAAEEAAEERARAFSPPSSACDSGIDTAGESEPESQDEPDTEDEVEDATSWRRQQEGRGGDESGAIDPRVAGAFDGLNKAIARNNEVELAYSETQRKLQQQRKDAQASLAALEKKHSRDLRKLERYRSEQAAAQEAALALREVSAQLETALSELEAATETLALQRDGLTMELGPSGWQANAEQLAAQSDEWRVVEAALQKRCADAERAVQRLTREHCVAAAEDEKRAKRVLDMALALGEVLSAALPYLDEQASVEFEEASLERSLRER</sequence>
<proteinExistence type="inferred from homology"/>
<dbReference type="InterPro" id="IPR007940">
    <property type="entry name" value="SH3BP5"/>
</dbReference>
<comment type="similarity">
    <text evidence="1">Belongs to the SH3BP5 family.</text>
</comment>
<reference evidence="5" key="1">
    <citation type="journal article" date="2015" name="PLoS Genet.">
        <title>Genome Sequence and Transcriptome Analyses of Chrysochromulina tobin: Metabolic Tools for Enhanced Algal Fitness in the Prominent Order Prymnesiales (Haptophyceae).</title>
        <authorList>
            <person name="Hovde B.T."/>
            <person name="Deodato C.R."/>
            <person name="Hunsperger H.M."/>
            <person name="Ryken S.A."/>
            <person name="Yost W."/>
            <person name="Jha R.K."/>
            <person name="Patterson J."/>
            <person name="Monnat R.J. Jr."/>
            <person name="Barlow S.B."/>
            <person name="Starkenburg S.R."/>
            <person name="Cattolico R.A."/>
        </authorList>
    </citation>
    <scope>NUCLEOTIDE SEQUENCE</scope>
    <source>
        <strain evidence="5">CCMP291</strain>
    </source>
</reference>
<feature type="compositionally biased region" description="Basic and acidic residues" evidence="3">
    <location>
        <begin position="54"/>
        <end position="66"/>
    </location>
</feature>
<evidence type="ECO:0000313" key="5">
    <source>
        <dbReference type="Proteomes" id="UP000037460"/>
    </source>
</evidence>
<dbReference type="EMBL" id="JWZX01002971">
    <property type="protein sequence ID" value="KOO25463.1"/>
    <property type="molecule type" value="Genomic_DNA"/>
</dbReference>
<accession>A0A0M0JGX4</accession>
<feature type="region of interest" description="Disordered" evidence="3">
    <location>
        <begin position="1"/>
        <end position="76"/>
    </location>
</feature>
<feature type="compositionally biased region" description="Basic and acidic residues" evidence="3">
    <location>
        <begin position="7"/>
        <end position="17"/>
    </location>
</feature>
<gene>
    <name evidence="4" type="ORF">Ctob_012006</name>
</gene>
<dbReference type="Proteomes" id="UP000037460">
    <property type="component" value="Unassembled WGS sequence"/>
</dbReference>